<feature type="region of interest" description="Disordered" evidence="1">
    <location>
        <begin position="112"/>
        <end position="131"/>
    </location>
</feature>
<comment type="caution">
    <text evidence="3">The sequence shown here is derived from an EMBL/GenBank/DDBJ whole genome shotgun (WGS) entry which is preliminary data.</text>
</comment>
<dbReference type="InterPro" id="IPR054353">
    <property type="entry name" value="IstA-like_C"/>
</dbReference>
<evidence type="ECO:0000256" key="1">
    <source>
        <dbReference type="SAM" id="MobiDB-lite"/>
    </source>
</evidence>
<organism evidence="3 4">
    <name type="scientific">Mesorhizobium montanum</name>
    <dbReference type="NCBI Taxonomy" id="3072323"/>
    <lineage>
        <taxon>Bacteria</taxon>
        <taxon>Pseudomonadati</taxon>
        <taxon>Pseudomonadota</taxon>
        <taxon>Alphaproteobacteria</taxon>
        <taxon>Hyphomicrobiales</taxon>
        <taxon>Phyllobacteriaceae</taxon>
        <taxon>Mesorhizobium</taxon>
    </lineage>
</organism>
<evidence type="ECO:0000313" key="3">
    <source>
        <dbReference type="EMBL" id="MDX8529158.1"/>
    </source>
</evidence>
<evidence type="ECO:0000259" key="2">
    <source>
        <dbReference type="Pfam" id="PF22483"/>
    </source>
</evidence>
<reference evidence="3 4" key="1">
    <citation type="submission" date="2023-08" db="EMBL/GenBank/DDBJ databases">
        <title>Implementing the SeqCode for naming new Mesorhizobium species isolated from Vachellia karroo root nodules.</title>
        <authorList>
            <person name="Van Lill M."/>
        </authorList>
    </citation>
    <scope>NUCLEOTIDE SEQUENCE [LARGE SCALE GENOMIC DNA]</scope>
    <source>
        <strain evidence="3 4">MSK 1335</strain>
    </source>
</reference>
<keyword evidence="4" id="KW-1185">Reference proteome</keyword>
<evidence type="ECO:0000313" key="4">
    <source>
        <dbReference type="Proteomes" id="UP001276840"/>
    </source>
</evidence>
<dbReference type="Pfam" id="PF22483">
    <property type="entry name" value="Mu-transpos_C_2"/>
    <property type="match status" value="1"/>
</dbReference>
<accession>A0ABU4ZUR6</accession>
<dbReference type="EMBL" id="JAVIJF010000039">
    <property type="protein sequence ID" value="MDX8529158.1"/>
    <property type="molecule type" value="Genomic_DNA"/>
</dbReference>
<feature type="domain" description="Transposase for insertion sequence element IS21-like C-terminal" evidence="2">
    <location>
        <begin position="81"/>
        <end position="119"/>
    </location>
</feature>
<sequence length="237" mass="26547">MADTVHAALLRTACRYHSRHVIADSPRDYLLAKVELRIRYGFGIWPGSGTVIWRRHVIPSVGPASPKSTAMRRPTACRNCPSSLIRQQVDLRATARTIEILHRGKRIAVHQRRYGGRRHGTDPDHMPSSHRRYAEWTPDRFRRWAASVGPETEGLVVAILASRPHSEQGFRTCLGVLRLFRNIPRDRADAVSAGVEIGGLNCKSIASLIANHKAARHSTEPTAIVNHANLRGPDYFH</sequence>
<gene>
    <name evidence="3" type="ORF">RFM68_32425</name>
</gene>
<proteinExistence type="predicted"/>
<dbReference type="PANTHER" id="PTHR35004">
    <property type="entry name" value="TRANSPOSASE RV3428C-RELATED"/>
    <property type="match status" value="1"/>
</dbReference>
<dbReference type="PANTHER" id="PTHR35004:SF8">
    <property type="entry name" value="TRANSPOSASE RV3428C-RELATED"/>
    <property type="match status" value="1"/>
</dbReference>
<feature type="compositionally biased region" description="Basic and acidic residues" evidence="1">
    <location>
        <begin position="119"/>
        <end position="131"/>
    </location>
</feature>
<dbReference type="Proteomes" id="UP001276840">
    <property type="component" value="Unassembled WGS sequence"/>
</dbReference>
<protein>
    <recommendedName>
        <fullName evidence="2">Transposase for insertion sequence element IS21-like C-terminal domain-containing protein</fullName>
    </recommendedName>
</protein>
<name>A0ABU4ZUR6_9HYPH</name>